<feature type="region of interest" description="Disordered" evidence="1">
    <location>
        <begin position="290"/>
        <end position="316"/>
    </location>
</feature>
<proteinExistence type="predicted"/>
<feature type="region of interest" description="Disordered" evidence="1">
    <location>
        <begin position="387"/>
        <end position="468"/>
    </location>
</feature>
<evidence type="ECO:0000313" key="3">
    <source>
        <dbReference type="Ensembl" id="ENSSPUP00000020804.1"/>
    </source>
</evidence>
<dbReference type="SUPFAM" id="SSF140741">
    <property type="entry name" value="RUN domain-like"/>
    <property type="match status" value="1"/>
</dbReference>
<protein>
    <submittedName>
        <fullName evidence="3">RUN and SH3 domain containing 1</fullName>
    </submittedName>
</protein>
<sequence>MIYWGITSWSPGSQTSLLGRRAPSSLLCSPTVEPGGIPAWRAAAGQGGALPSQFAPILQWCICNTLHPALRLCILFPPSKPCTHPAGAESLPLGLESACSQIGRGPHCHLHAPNSPSPAQAQLGDSRLSPDIGYLVLHSLCPALYTLVEDGLKPFQKDVITGQRRISPWSVVEASAKPGPHTRSLNTLYWRVSRLPSLGSNRERFHAFILGLLNIKQLELWFSHLQKNSGMLSMLYLPTGFLRLSQGPCPCWGDELLLLLQPLSVLTFQLDLLFEHHHLSLDVRPPAPRQAASSLDLPAAPQQGEEFHSPLTGPRAGAALHQGVQRVLLWGDRLSQTLLGSEAPPKQKPGEGNKQGSWWEQLSQASRVYISSPSQETSPFPRWSKLHTAAGNAAPPPGDRGASSAAPPAESKLPSEPGPAPAPGGSPSTDNSPGSGRGRWLGRLFGANWPSDPDALAPKSRRPSSWLPPSMNVLALVLKASHTGKPRTEEPWEKEMPDLPQPHRYWGGRMCQFCSS</sequence>
<dbReference type="GeneTree" id="ENSGT00900000141033"/>
<dbReference type="SMART" id="SM00593">
    <property type="entry name" value="RUN"/>
    <property type="match status" value="1"/>
</dbReference>
<dbReference type="InterPro" id="IPR004012">
    <property type="entry name" value="Run_dom"/>
</dbReference>
<dbReference type="Pfam" id="PF02759">
    <property type="entry name" value="RUN"/>
    <property type="match status" value="1"/>
</dbReference>
<accession>A0A8D0HJA0</accession>
<dbReference type="PANTHER" id="PTHR15591">
    <property type="entry name" value="RUN AND SH3 DOMAIN CONTAINING"/>
    <property type="match status" value="1"/>
</dbReference>
<reference evidence="3" key="1">
    <citation type="submission" date="2025-08" db="UniProtKB">
        <authorList>
            <consortium name="Ensembl"/>
        </authorList>
    </citation>
    <scope>IDENTIFICATION</scope>
</reference>
<dbReference type="Proteomes" id="UP000694392">
    <property type="component" value="Unplaced"/>
</dbReference>
<organism evidence="3 4">
    <name type="scientific">Sphenodon punctatus</name>
    <name type="common">Tuatara</name>
    <name type="synonym">Hatteria punctata</name>
    <dbReference type="NCBI Taxonomy" id="8508"/>
    <lineage>
        <taxon>Eukaryota</taxon>
        <taxon>Metazoa</taxon>
        <taxon>Chordata</taxon>
        <taxon>Craniata</taxon>
        <taxon>Vertebrata</taxon>
        <taxon>Euteleostomi</taxon>
        <taxon>Lepidosauria</taxon>
        <taxon>Sphenodontia</taxon>
        <taxon>Sphenodontidae</taxon>
        <taxon>Sphenodon</taxon>
    </lineage>
</organism>
<evidence type="ECO:0000313" key="4">
    <source>
        <dbReference type="Proteomes" id="UP000694392"/>
    </source>
</evidence>
<evidence type="ECO:0000259" key="2">
    <source>
        <dbReference type="PROSITE" id="PS50826"/>
    </source>
</evidence>
<name>A0A8D0HJA0_SPHPU</name>
<dbReference type="GO" id="GO:0031410">
    <property type="term" value="C:cytoplasmic vesicle"/>
    <property type="evidence" value="ECO:0007669"/>
    <property type="project" value="TreeGrafter"/>
</dbReference>
<dbReference type="Ensembl" id="ENSSPUT00000022170.1">
    <property type="protein sequence ID" value="ENSSPUP00000020804.1"/>
    <property type="gene ID" value="ENSSPUG00000015986.1"/>
</dbReference>
<dbReference type="InterPro" id="IPR037213">
    <property type="entry name" value="Run_dom_sf"/>
</dbReference>
<evidence type="ECO:0000256" key="1">
    <source>
        <dbReference type="SAM" id="MobiDB-lite"/>
    </source>
</evidence>
<dbReference type="PROSITE" id="PS50826">
    <property type="entry name" value="RUN"/>
    <property type="match status" value="1"/>
</dbReference>
<feature type="domain" description="RUN" evidence="2">
    <location>
        <begin position="131"/>
        <end position="275"/>
    </location>
</feature>
<reference evidence="3" key="2">
    <citation type="submission" date="2025-09" db="UniProtKB">
        <authorList>
            <consortium name="Ensembl"/>
        </authorList>
    </citation>
    <scope>IDENTIFICATION</scope>
</reference>
<dbReference type="InterPro" id="IPR047343">
    <property type="entry name" value="RUSC1_2"/>
</dbReference>
<dbReference type="AlphaFoldDB" id="A0A8D0HJA0"/>
<dbReference type="Gene3D" id="1.20.58.900">
    <property type="match status" value="1"/>
</dbReference>
<dbReference type="PANTHER" id="PTHR15591:SF11">
    <property type="entry name" value="AP-4 COMPLEX ACCESSORY SUBUNIT RUSC1"/>
    <property type="match status" value="1"/>
</dbReference>
<keyword evidence="4" id="KW-1185">Reference proteome</keyword>